<dbReference type="Proteomes" id="UP000236286">
    <property type="component" value="Unassembled WGS sequence"/>
</dbReference>
<dbReference type="InterPro" id="IPR032710">
    <property type="entry name" value="NTF2-like_dom_sf"/>
</dbReference>
<protein>
    <recommendedName>
        <fullName evidence="3">SnoaL-like domain-containing protein</fullName>
    </recommendedName>
</protein>
<dbReference type="EMBL" id="PDZR01000034">
    <property type="protein sequence ID" value="PNG24390.1"/>
    <property type="molecule type" value="Genomic_DNA"/>
</dbReference>
<reference evidence="1 2" key="1">
    <citation type="submission" date="2017-10" db="EMBL/GenBank/DDBJ databases">
        <title>Genome announcement of Methylocella silvestris TVC from permafrost.</title>
        <authorList>
            <person name="Wang J."/>
            <person name="Geng K."/>
            <person name="Ul-Haque F."/>
            <person name="Crombie A.T."/>
            <person name="Street L.E."/>
            <person name="Wookey P.A."/>
            <person name="Murrell J.C."/>
            <person name="Pratscher J."/>
        </authorList>
    </citation>
    <scope>NUCLEOTIDE SEQUENCE [LARGE SCALE GENOMIC DNA]</scope>
    <source>
        <strain evidence="1 2">TVC</strain>
    </source>
</reference>
<evidence type="ECO:0000313" key="2">
    <source>
        <dbReference type="Proteomes" id="UP000236286"/>
    </source>
</evidence>
<sequence length="154" mass="16997">MPGVALAALATQAKAACPPSGAVSREQFDRYILLYNAVDPAFTQFYHDDVVMETVPPLTSAAAIRDFRNELNNYILEHITVEHYVGDETGSAAQFLGEFRCIRDLPITALSGLFGKGVKEGQVLRQRGIILYGVKDGKFKWIRAAPPVILQDWS</sequence>
<name>A0A2J7TCA4_METSI</name>
<evidence type="ECO:0000313" key="1">
    <source>
        <dbReference type="EMBL" id="PNG24390.1"/>
    </source>
</evidence>
<evidence type="ECO:0008006" key="3">
    <source>
        <dbReference type="Google" id="ProtNLM"/>
    </source>
</evidence>
<dbReference type="SUPFAM" id="SSF54427">
    <property type="entry name" value="NTF2-like"/>
    <property type="match status" value="1"/>
</dbReference>
<comment type="caution">
    <text evidence="1">The sequence shown here is derived from an EMBL/GenBank/DDBJ whole genome shotgun (WGS) entry which is preliminary data.</text>
</comment>
<dbReference type="AlphaFoldDB" id="A0A2J7TCA4"/>
<accession>A0A2J7TCA4</accession>
<organism evidence="1 2">
    <name type="scientific">Methylocella silvestris</name>
    <dbReference type="NCBI Taxonomy" id="199596"/>
    <lineage>
        <taxon>Bacteria</taxon>
        <taxon>Pseudomonadati</taxon>
        <taxon>Pseudomonadota</taxon>
        <taxon>Alphaproteobacteria</taxon>
        <taxon>Hyphomicrobiales</taxon>
        <taxon>Beijerinckiaceae</taxon>
        <taxon>Methylocella</taxon>
    </lineage>
</organism>
<dbReference type="Gene3D" id="3.10.450.50">
    <property type="match status" value="1"/>
</dbReference>
<gene>
    <name evidence="1" type="ORF">CR492_19070</name>
</gene>
<proteinExistence type="predicted"/>